<evidence type="ECO:0000313" key="2">
    <source>
        <dbReference type="Proteomes" id="UP000246514"/>
    </source>
</evidence>
<organism evidence="1 2">
    <name type="scientific">Microbacterium phage Squash</name>
    <dbReference type="NCBI Taxonomy" id="2182357"/>
    <lineage>
        <taxon>Viruses</taxon>
        <taxon>Duplodnaviria</taxon>
        <taxon>Heunggongvirae</taxon>
        <taxon>Uroviricota</taxon>
        <taxon>Caudoviricetes</taxon>
        <taxon>Squashvirus</taxon>
        <taxon>Squashvirus squash</taxon>
    </lineage>
</organism>
<dbReference type="KEGG" id="vg:54992275"/>
<dbReference type="EMBL" id="MH153813">
    <property type="protein sequence ID" value="AWN04628.1"/>
    <property type="molecule type" value="Genomic_DNA"/>
</dbReference>
<dbReference type="RefSeq" id="YP_009801748.1">
    <property type="nucleotide sequence ID" value="NC_047975.1"/>
</dbReference>
<protein>
    <submittedName>
        <fullName evidence="1">Uncharacterized protein</fullName>
    </submittedName>
</protein>
<accession>A0A2U8ULZ3</accession>
<keyword evidence="2" id="KW-1185">Reference proteome</keyword>
<dbReference type="GeneID" id="54992275"/>
<evidence type="ECO:0000313" key="1">
    <source>
        <dbReference type="EMBL" id="AWN04628.1"/>
    </source>
</evidence>
<sequence length="53" mass="6298">MTARVRRTDPKPGSRNWRHIAICTPCEWHGYRFDSVDSAEKQAIKHNQEKHHD</sequence>
<proteinExistence type="predicted"/>
<dbReference type="Proteomes" id="UP000246514">
    <property type="component" value="Segment"/>
</dbReference>
<gene>
    <name evidence="1" type="primary">9</name>
    <name evidence="1" type="ORF">PBI_SQUASH_9</name>
</gene>
<reference evidence="1 2" key="1">
    <citation type="submission" date="2018-04" db="EMBL/GenBank/DDBJ databases">
        <authorList>
            <person name="Fournier C.T."/>
            <person name="Kim C.J."/>
            <person name="Romero I.G."/>
            <person name="Sanchez M."/>
            <person name="Do N."/>
            <person name="Wu S."/>
            <person name="Mosier S.A."/>
            <person name="Wang J."/>
            <person name="Lund A."/>
            <person name="Moberg-Parker J."/>
            <person name="Stanton A.-C.J."/>
            <person name="Garlena R.A."/>
            <person name="Russell D.A."/>
            <person name="Pope W.H."/>
            <person name="Jacobs-Sera D."/>
            <person name="Hatfull G.F."/>
        </authorList>
    </citation>
    <scope>NUCLEOTIDE SEQUENCE [LARGE SCALE GENOMIC DNA]</scope>
</reference>
<name>A0A2U8ULZ3_9CAUD</name>